<evidence type="ECO:0000313" key="2">
    <source>
        <dbReference type="Proteomes" id="UP000286270"/>
    </source>
</evidence>
<gene>
    <name evidence="1" type="ORF">DWW08_05945</name>
</gene>
<dbReference type="Proteomes" id="UP000286270">
    <property type="component" value="Unassembled WGS sequence"/>
</dbReference>
<dbReference type="EMBL" id="QRZH01000004">
    <property type="protein sequence ID" value="RGV56521.1"/>
    <property type="molecule type" value="Genomic_DNA"/>
</dbReference>
<name>A0A412YGI2_BACFG</name>
<reference evidence="1 2" key="1">
    <citation type="submission" date="2018-08" db="EMBL/GenBank/DDBJ databases">
        <title>A genome reference for cultivated species of the human gut microbiota.</title>
        <authorList>
            <person name="Zou Y."/>
            <person name="Xue W."/>
            <person name="Luo G."/>
        </authorList>
    </citation>
    <scope>NUCLEOTIDE SEQUENCE [LARGE SCALE GENOMIC DNA]</scope>
    <source>
        <strain evidence="1 2">AF14-26</strain>
    </source>
</reference>
<proteinExistence type="predicted"/>
<organism evidence="1 2">
    <name type="scientific">Bacteroides fragilis</name>
    <dbReference type="NCBI Taxonomy" id="817"/>
    <lineage>
        <taxon>Bacteria</taxon>
        <taxon>Pseudomonadati</taxon>
        <taxon>Bacteroidota</taxon>
        <taxon>Bacteroidia</taxon>
        <taxon>Bacteroidales</taxon>
        <taxon>Bacteroidaceae</taxon>
        <taxon>Bacteroides</taxon>
    </lineage>
</organism>
<evidence type="ECO:0000313" key="1">
    <source>
        <dbReference type="EMBL" id="RGV56521.1"/>
    </source>
</evidence>
<accession>A0A412YGI2</accession>
<comment type="caution">
    <text evidence="1">The sequence shown here is derived from an EMBL/GenBank/DDBJ whole genome shotgun (WGS) entry which is preliminary data.</text>
</comment>
<sequence>MHQQDFDEVVKRLPSPAKVEADRYIAYSPNTIFRFIFRKEVFFITSQRVTLTMWILDSIQK</sequence>
<protein>
    <submittedName>
        <fullName evidence="1">Uncharacterized protein</fullName>
    </submittedName>
</protein>
<dbReference type="AlphaFoldDB" id="A0A412YGI2"/>